<dbReference type="EC" id="6.3.2.31" evidence="10"/>
<evidence type="ECO:0000259" key="9">
    <source>
        <dbReference type="Pfam" id="PF01996"/>
    </source>
</evidence>
<proteinExistence type="predicted"/>
<dbReference type="Proteomes" id="UP000429644">
    <property type="component" value="Unassembled WGS sequence"/>
</dbReference>
<dbReference type="OrthoDB" id="9788295at2"/>
<comment type="caution">
    <text evidence="10">The sequence shown here is derived from an EMBL/GenBank/DDBJ whole genome shotgun (WGS) entry which is preliminary data.</text>
</comment>
<dbReference type="GO" id="GO:0046872">
    <property type="term" value="F:metal ion binding"/>
    <property type="evidence" value="ECO:0007669"/>
    <property type="project" value="UniProtKB-KW"/>
</dbReference>
<reference evidence="10 11" key="1">
    <citation type="submission" date="2019-10" db="EMBL/GenBank/DDBJ databases">
        <title>Georgenia wutianyii sp. nov. and Georgenia yuyongxinii sp. nov. isolated from plateau pika (Ochotona curzoniae) in the Qinghai-Tibet plateau of China.</title>
        <authorList>
            <person name="Tian Z."/>
        </authorList>
    </citation>
    <scope>NUCLEOTIDE SEQUENCE [LARGE SCALE GENOMIC DNA]</scope>
    <source>
        <strain evidence="10 11">JCM 15130</strain>
    </source>
</reference>
<evidence type="ECO:0000256" key="4">
    <source>
        <dbReference type="ARBA" id="ARBA00022842"/>
    </source>
</evidence>
<dbReference type="Gene3D" id="3.90.1660.10">
    <property type="entry name" value="CofE-like domain"/>
    <property type="match status" value="1"/>
</dbReference>
<keyword evidence="5" id="KW-0630">Potassium</keyword>
<evidence type="ECO:0000256" key="7">
    <source>
        <dbReference type="ARBA" id="ARBA00023211"/>
    </source>
</evidence>
<dbReference type="Pfam" id="PF01996">
    <property type="entry name" value="F420_ligase"/>
    <property type="match status" value="1"/>
</dbReference>
<evidence type="ECO:0000256" key="8">
    <source>
        <dbReference type="SAM" id="MobiDB-lite"/>
    </source>
</evidence>
<organism evidence="10 11">
    <name type="scientific">Georgenia ruanii</name>
    <dbReference type="NCBI Taxonomy" id="348442"/>
    <lineage>
        <taxon>Bacteria</taxon>
        <taxon>Bacillati</taxon>
        <taxon>Actinomycetota</taxon>
        <taxon>Actinomycetes</taxon>
        <taxon>Micrococcales</taxon>
        <taxon>Bogoriellaceae</taxon>
        <taxon>Georgenia</taxon>
    </lineage>
</organism>
<evidence type="ECO:0000313" key="10">
    <source>
        <dbReference type="EMBL" id="MPV87181.1"/>
    </source>
</evidence>
<keyword evidence="11" id="KW-1185">Reference proteome</keyword>
<evidence type="ECO:0000256" key="1">
    <source>
        <dbReference type="ARBA" id="ARBA00022598"/>
    </source>
</evidence>
<dbReference type="InterPro" id="IPR002847">
    <property type="entry name" value="F420-0_gamma-glut_ligase-dom"/>
</dbReference>
<dbReference type="PANTHER" id="PTHR47917">
    <property type="match status" value="1"/>
</dbReference>
<dbReference type="InterPro" id="IPR008225">
    <property type="entry name" value="F420-0_g-glutamyl_ligase"/>
</dbReference>
<keyword evidence="1 10" id="KW-0436">Ligase</keyword>
<feature type="region of interest" description="Disordered" evidence="8">
    <location>
        <begin position="1"/>
        <end position="25"/>
    </location>
</feature>
<evidence type="ECO:0000256" key="5">
    <source>
        <dbReference type="ARBA" id="ARBA00022958"/>
    </source>
</evidence>
<evidence type="ECO:0000256" key="6">
    <source>
        <dbReference type="ARBA" id="ARBA00023134"/>
    </source>
</evidence>
<protein>
    <submittedName>
        <fullName evidence="10">Coenzyme F420-0:L-glutamate ligase</fullName>
        <ecNumber evidence="10">6.3.2.31</ecNumber>
    </submittedName>
</protein>
<keyword evidence="3" id="KW-0547">Nucleotide-binding</keyword>
<dbReference type="GO" id="GO:0052618">
    <property type="term" value="F:coenzyme F420-0:L-glutamate ligase activity"/>
    <property type="evidence" value="ECO:0007669"/>
    <property type="project" value="UniProtKB-EC"/>
</dbReference>
<keyword evidence="6" id="KW-0342">GTP-binding</keyword>
<dbReference type="GO" id="GO:0005525">
    <property type="term" value="F:GTP binding"/>
    <property type="evidence" value="ECO:0007669"/>
    <property type="project" value="UniProtKB-KW"/>
</dbReference>
<keyword evidence="4" id="KW-0460">Magnesium</keyword>
<evidence type="ECO:0000256" key="3">
    <source>
        <dbReference type="ARBA" id="ARBA00022741"/>
    </source>
</evidence>
<evidence type="ECO:0000313" key="11">
    <source>
        <dbReference type="Proteomes" id="UP000429644"/>
    </source>
</evidence>
<keyword evidence="7" id="KW-0464">Manganese</keyword>
<dbReference type="AlphaFoldDB" id="A0A7J9URD5"/>
<dbReference type="Gene3D" id="3.30.1330.100">
    <property type="entry name" value="CofE-like"/>
    <property type="match status" value="1"/>
</dbReference>
<sequence>MSAAPTGPDAAPPGDAAAPAGGGATAPADVTAPAVLVMAQAPDGVPVITRGDDLAARLTPALAALRWPDGTTGVAEGDVVVVASKIVAKAEGRLVAARDAAARDAVIAGETVRVVATRQRPDGGVLRIVENRQGLVMAAAGVDASDVPAGTALLLPEDPDASARRLRRGLHARLGVRPGVLVTDTAGRPWRRGLVDMAIGAAGVRVLADHRGRRDAYGRELNVTVMSLADEIAAAAELVKGKAAGRPVAVVRGMGHAVSLEDGDGAATLIRPPAEDMFRRGVSD</sequence>
<dbReference type="EMBL" id="WHPD01000163">
    <property type="protein sequence ID" value="MPV87181.1"/>
    <property type="molecule type" value="Genomic_DNA"/>
</dbReference>
<dbReference type="PANTHER" id="PTHR47917:SF1">
    <property type="entry name" value="COENZYME F420:L-GLUTAMATE LIGASE"/>
    <property type="match status" value="1"/>
</dbReference>
<accession>A0A7J9URD5</accession>
<dbReference type="SUPFAM" id="SSF144010">
    <property type="entry name" value="CofE-like"/>
    <property type="match status" value="1"/>
</dbReference>
<evidence type="ECO:0000256" key="2">
    <source>
        <dbReference type="ARBA" id="ARBA00022723"/>
    </source>
</evidence>
<gene>
    <name evidence="10" type="primary">cofE</name>
    <name evidence="10" type="ORF">GB882_00760</name>
</gene>
<keyword evidence="2" id="KW-0479">Metal-binding</keyword>
<dbReference type="NCBIfam" id="TIGR01916">
    <property type="entry name" value="F420_cofE"/>
    <property type="match status" value="1"/>
</dbReference>
<feature type="domain" description="Coenzyme F420:L-glutamate ligase-like" evidence="9">
    <location>
        <begin position="45"/>
        <end position="253"/>
    </location>
</feature>
<name>A0A7J9URD5_9MICO</name>